<feature type="region of interest" description="Disordered" evidence="1">
    <location>
        <begin position="478"/>
        <end position="506"/>
    </location>
</feature>
<keyword evidence="2" id="KW-1133">Transmembrane helix</keyword>
<dbReference type="GO" id="GO:0008654">
    <property type="term" value="P:phospholipid biosynthetic process"/>
    <property type="evidence" value="ECO:0007669"/>
    <property type="project" value="TreeGrafter"/>
</dbReference>
<name>F8P9X5_SERL9</name>
<dbReference type="AlphaFoldDB" id="F8P9X5"/>
<feature type="transmembrane region" description="Helical" evidence="2">
    <location>
        <begin position="367"/>
        <end position="384"/>
    </location>
</feature>
<dbReference type="Pfam" id="PF01553">
    <property type="entry name" value="Acyltransferase"/>
    <property type="match status" value="1"/>
</dbReference>
<dbReference type="Proteomes" id="UP000008064">
    <property type="component" value="Unassembled WGS sequence"/>
</dbReference>
<protein>
    <recommendedName>
        <fullName evidence="3">Phospholipid/glycerol acyltransferase domain-containing protein</fullName>
    </recommendedName>
</protein>
<feature type="domain" description="Phospholipid/glycerol acyltransferase" evidence="3">
    <location>
        <begin position="39"/>
        <end position="190"/>
    </location>
</feature>
<dbReference type="PANTHER" id="PTHR31605:SF0">
    <property type="entry name" value="GLYCEROL-3-PHOSPHATE O-ACYLTRANSFERASE 1"/>
    <property type="match status" value="1"/>
</dbReference>
<evidence type="ECO:0000256" key="1">
    <source>
        <dbReference type="SAM" id="MobiDB-lite"/>
    </source>
</evidence>
<dbReference type="InterPro" id="IPR002123">
    <property type="entry name" value="Plipid/glycerol_acylTrfase"/>
</dbReference>
<evidence type="ECO:0000313" key="4">
    <source>
        <dbReference type="EMBL" id="EGO19973.1"/>
    </source>
</evidence>
<dbReference type="GO" id="GO:0016287">
    <property type="term" value="F:glycerone-phosphate O-acyltransferase activity"/>
    <property type="evidence" value="ECO:0007669"/>
    <property type="project" value="TreeGrafter"/>
</dbReference>
<dbReference type="InterPro" id="IPR052744">
    <property type="entry name" value="GPAT/DAPAT"/>
</dbReference>
<gene>
    <name evidence="4" type="ORF">SERLADRAFT_442786</name>
</gene>
<feature type="transmembrane region" description="Helical" evidence="2">
    <location>
        <begin position="405"/>
        <end position="428"/>
    </location>
</feature>
<dbReference type="SUPFAM" id="SSF69593">
    <property type="entry name" value="Glycerol-3-phosphate (1)-acyltransferase"/>
    <property type="match status" value="1"/>
</dbReference>
<evidence type="ECO:0000259" key="3">
    <source>
        <dbReference type="SMART" id="SM00563"/>
    </source>
</evidence>
<dbReference type="SMART" id="SM00563">
    <property type="entry name" value="PlsC"/>
    <property type="match status" value="1"/>
</dbReference>
<dbReference type="HOGENOM" id="CLU_026175_1_0_1"/>
<dbReference type="KEGG" id="sla:SERLADRAFT_442786"/>
<reference evidence="4" key="1">
    <citation type="submission" date="2011-04" db="EMBL/GenBank/DDBJ databases">
        <title>Evolution of plant cell wall degrading machinery underlies the functional diversity of forest fungi.</title>
        <authorList>
            <consortium name="US DOE Joint Genome Institute (JGI-PGF)"/>
            <person name="Eastwood D.C."/>
            <person name="Floudas D."/>
            <person name="Binder M."/>
            <person name="Majcherczyk A."/>
            <person name="Schneider P."/>
            <person name="Aerts A."/>
            <person name="Asiegbu F.O."/>
            <person name="Baker S.E."/>
            <person name="Barry K."/>
            <person name="Bendiksby M."/>
            <person name="Blumentritt M."/>
            <person name="Coutinho P.M."/>
            <person name="Cullen D."/>
            <person name="Cullen D."/>
            <person name="Gathman A."/>
            <person name="Goodell B."/>
            <person name="Henrissat B."/>
            <person name="Ihrmark K."/>
            <person name="Kauserud H."/>
            <person name="Kohler A."/>
            <person name="LaButti K."/>
            <person name="Lapidus A."/>
            <person name="Lavin J.L."/>
            <person name="Lee Y.-H."/>
            <person name="Lindquist E."/>
            <person name="Lilly W."/>
            <person name="Lucas S."/>
            <person name="Morin E."/>
            <person name="Murat C."/>
            <person name="Oguiza J.A."/>
            <person name="Park J."/>
            <person name="Pisabarro A.G."/>
            <person name="Riley R."/>
            <person name="Rosling A."/>
            <person name="Salamov A."/>
            <person name="Schmidt O."/>
            <person name="Schmutz J."/>
            <person name="Skrede I."/>
            <person name="Stenlid J."/>
            <person name="Wiebenga A."/>
            <person name="Xie X."/>
            <person name="Kues U."/>
            <person name="Hibbett D.S."/>
            <person name="Hoffmeister D."/>
            <person name="Hogberg N."/>
            <person name="Martin F."/>
            <person name="Grigoriev I.V."/>
            <person name="Watkinson S.C."/>
        </authorList>
    </citation>
    <scope>NUCLEOTIDE SEQUENCE</scope>
    <source>
        <strain evidence="4">S7.9</strain>
    </source>
</reference>
<dbReference type="PANTHER" id="PTHR31605">
    <property type="entry name" value="GLYCEROL-3-PHOSPHATE O-ACYLTRANSFERASE 1"/>
    <property type="match status" value="1"/>
</dbReference>
<evidence type="ECO:0000256" key="2">
    <source>
        <dbReference type="SAM" id="Phobius"/>
    </source>
</evidence>
<dbReference type="GO" id="GO:0004366">
    <property type="term" value="F:glycerol-3-phosphate O-acyltransferase activity"/>
    <property type="evidence" value="ECO:0007669"/>
    <property type="project" value="TreeGrafter"/>
</dbReference>
<accession>F8P9X5</accession>
<sequence length="565" mass="62927">MKVKLVYRVLRKISDWAADGFYSEVYITGVENVPRDGPLILASTHHNEIIDIATLAVTIPHRRQLCFWAKSTLFKNPITRAILISSGSIPVQRNPNITSSSADRASSTSSLAHAALFRETFTALASSEVIGVFPEGTSYTEPGIAQVKGGAAWAAVEFTKWAKRQHATDHDVASMSVMEVVIVPAGIVYTDKSQYQSRVCVRYGEPIIISHYTSQLAIDGNDDDEVTKAVVKEITAEIERRLVALTINSPDWDSLNAARMARDILWADEECINLNKFVEISQTLVNVFTSSNLDTETFIRTKRSLITYLALLHYTNTYHSSLDSLYPLSSTFRQSLSSSRSENLPTVTDATAKFLAQLFSTLVHPRALAFIPVFVIHLPAYILARLGARLLSPDREEETKAQLKVVFGGLGMGVSYAAVAKVVVRWVVRFSERYTTFLRGLLPRRSSGLSKEKLEFFSRPPLPVANPFITHRSQPLSVNSQYSDGSDDDSSPSSQVNPINRDIVDSNTERPRVNSCDLISHLFFARMEAYTALEKYLGELAVTGQRNDTLDLLRKEGARWWPKSV</sequence>
<proteinExistence type="predicted"/>
<dbReference type="GeneID" id="18815787"/>
<organism>
    <name type="scientific">Serpula lacrymans var. lacrymans (strain S7.9)</name>
    <name type="common">Dry rot fungus</name>
    <dbReference type="NCBI Taxonomy" id="578457"/>
    <lineage>
        <taxon>Eukaryota</taxon>
        <taxon>Fungi</taxon>
        <taxon>Dikarya</taxon>
        <taxon>Basidiomycota</taxon>
        <taxon>Agaricomycotina</taxon>
        <taxon>Agaricomycetes</taxon>
        <taxon>Agaricomycetidae</taxon>
        <taxon>Boletales</taxon>
        <taxon>Coniophorineae</taxon>
        <taxon>Serpulaceae</taxon>
        <taxon>Serpula</taxon>
    </lineage>
</organism>
<keyword evidence="2" id="KW-0812">Transmembrane</keyword>
<dbReference type="OrthoDB" id="1044435at2759"/>
<dbReference type="CDD" id="cd07992">
    <property type="entry name" value="LPLAT_AAK14816-like"/>
    <property type="match status" value="1"/>
</dbReference>
<keyword evidence="2" id="KW-0472">Membrane</keyword>
<dbReference type="EMBL" id="GL945442">
    <property type="protein sequence ID" value="EGO19973.1"/>
    <property type="molecule type" value="Genomic_DNA"/>
</dbReference>
<dbReference type="RefSeq" id="XP_007323408.1">
    <property type="nucleotide sequence ID" value="XM_007323346.1"/>
</dbReference>